<dbReference type="PROSITE" id="PS00624">
    <property type="entry name" value="GMC_OXRED_2"/>
    <property type="match status" value="1"/>
</dbReference>
<evidence type="ECO:0000256" key="4">
    <source>
        <dbReference type="ARBA" id="ARBA00022827"/>
    </source>
</evidence>
<dbReference type="Pfam" id="PF05199">
    <property type="entry name" value="GMC_oxred_C"/>
    <property type="match status" value="1"/>
</dbReference>
<proteinExistence type="inferred from homology"/>
<evidence type="ECO:0000313" key="8">
    <source>
        <dbReference type="Proteomes" id="UP000790347"/>
    </source>
</evidence>
<dbReference type="AlphaFoldDB" id="A0A922L8V6"/>
<organism evidence="7 8">
    <name type="scientific">Dermatophagoides farinae</name>
    <name type="common">American house dust mite</name>
    <dbReference type="NCBI Taxonomy" id="6954"/>
    <lineage>
        <taxon>Eukaryota</taxon>
        <taxon>Metazoa</taxon>
        <taxon>Ecdysozoa</taxon>
        <taxon>Arthropoda</taxon>
        <taxon>Chelicerata</taxon>
        <taxon>Arachnida</taxon>
        <taxon>Acari</taxon>
        <taxon>Acariformes</taxon>
        <taxon>Sarcoptiformes</taxon>
        <taxon>Astigmata</taxon>
        <taxon>Psoroptidia</taxon>
        <taxon>Analgoidea</taxon>
        <taxon>Pyroglyphidae</taxon>
        <taxon>Dermatophagoidinae</taxon>
        <taxon>Dermatophagoides</taxon>
    </lineage>
</organism>
<dbReference type="SUPFAM" id="SSF51905">
    <property type="entry name" value="FAD/NAD(P)-binding domain"/>
    <property type="match status" value="1"/>
</dbReference>
<dbReference type="SUPFAM" id="SSF54373">
    <property type="entry name" value="FAD-linked reductases, C-terminal domain"/>
    <property type="match status" value="1"/>
</dbReference>
<dbReference type="PANTHER" id="PTHR11552">
    <property type="entry name" value="GLUCOSE-METHANOL-CHOLINE GMC OXIDOREDUCTASE"/>
    <property type="match status" value="1"/>
</dbReference>
<feature type="binding site" evidence="5">
    <location>
        <position position="260"/>
    </location>
    <ligand>
        <name>FAD</name>
        <dbReference type="ChEBI" id="CHEBI:57692"/>
    </ligand>
</feature>
<evidence type="ECO:0000256" key="3">
    <source>
        <dbReference type="ARBA" id="ARBA00022630"/>
    </source>
</evidence>
<dbReference type="Gene3D" id="3.30.560.10">
    <property type="entry name" value="Glucose Oxidase, domain 3"/>
    <property type="match status" value="1"/>
</dbReference>
<feature type="binding site" evidence="5">
    <location>
        <position position="124"/>
    </location>
    <ligand>
        <name>FAD</name>
        <dbReference type="ChEBI" id="CHEBI:57692"/>
    </ligand>
</feature>
<feature type="binding site" evidence="5">
    <location>
        <position position="534"/>
    </location>
    <ligand>
        <name>substrate</name>
    </ligand>
</feature>
<evidence type="ECO:0000259" key="6">
    <source>
        <dbReference type="PROSITE" id="PS00624"/>
    </source>
</evidence>
<keyword evidence="8" id="KW-1185">Reference proteome</keyword>
<dbReference type="EMBL" id="ASGP02000003">
    <property type="protein sequence ID" value="KAH9517467.1"/>
    <property type="molecule type" value="Genomic_DNA"/>
</dbReference>
<accession>A0A922L8V6</accession>
<comment type="caution">
    <text evidence="7">The sequence shown here is derived from an EMBL/GenBank/DDBJ whole genome shotgun (WGS) entry which is preliminary data.</text>
</comment>
<reference evidence="7" key="2">
    <citation type="journal article" date="2022" name="Res Sq">
        <title>Comparative Genomics Reveals Insights into the Divergent Evolution of Astigmatic Mites and Household Pest Adaptations.</title>
        <authorList>
            <person name="Xiong Q."/>
            <person name="Wan A.T.-Y."/>
            <person name="Liu X.-Y."/>
            <person name="Fung C.S.-H."/>
            <person name="Xiao X."/>
            <person name="Malainual N."/>
            <person name="Hou J."/>
            <person name="Wang L."/>
            <person name="Wang M."/>
            <person name="Yang K."/>
            <person name="Cui Y."/>
            <person name="Leung E."/>
            <person name="Nong W."/>
            <person name="Shin S.-K."/>
            <person name="Au S."/>
            <person name="Jeong K.Y."/>
            <person name="Chew F.T."/>
            <person name="Hui J."/>
            <person name="Leung T.F."/>
            <person name="Tungtrongchitr A."/>
            <person name="Zhong N."/>
            <person name="Liu Z."/>
            <person name="Tsui S."/>
        </authorList>
    </citation>
    <scope>NUCLEOTIDE SEQUENCE</scope>
    <source>
        <strain evidence="7">Derf</strain>
        <tissue evidence="7">Whole organism</tissue>
    </source>
</reference>
<dbReference type="PIRSF" id="PIRSF000137">
    <property type="entry name" value="Alcohol_oxidase"/>
    <property type="match status" value="1"/>
</dbReference>
<evidence type="ECO:0000256" key="2">
    <source>
        <dbReference type="ARBA" id="ARBA00010790"/>
    </source>
</evidence>
<dbReference type="GO" id="GO:0050660">
    <property type="term" value="F:flavin adenine dinucleotide binding"/>
    <property type="evidence" value="ECO:0007669"/>
    <property type="project" value="InterPro"/>
</dbReference>
<dbReference type="Proteomes" id="UP000790347">
    <property type="component" value="Unassembled WGS sequence"/>
</dbReference>
<evidence type="ECO:0000256" key="5">
    <source>
        <dbReference type="PIRSR" id="PIRSR000137-2"/>
    </source>
</evidence>
<sequence length="652" mass="72737">MLPATASMTVMLLTVAYYALRRQTDHNYFVNVPIPVNGSYFDFIIVGGGTAGCILAHRLSTRLNASILMLEAGGPQSVITDMIGNTQYLIGGEFDWNYHVQQQHYAGLAYPNFTISRGKVLGGTSTTQWGIYNRGNPNDYDNWSQRYGLTNMTWDMVLPFFLAYENNTDSSLRFNGYHRSGGLVSVSTETEPDPVLLNFRTLMNTLGFSTIDLNGGTQNGTAIAQMFYNADTGIKSTTANSYIESINQTARITITTRAFVERILFTNNTHASGVVFTRNGTEYHMFANNEVILTAGPINTPQVLMLSGIGPRIHLQELNIPVVRNLPVGNNLHDQVFVPLYYRVNNETLRQVDPYPRFDVANLYGYFHNASGPLAHHADGVTYYSSSQNSNATSWPDTMIISVVEFFNNLNATVSQYASNTEQWRRYWTPYANDGYYLAIDPVLARPTSRGTVRLNATDPRSAPLIDPNYLSNQTDFEALLDVTMFVVRALQRYPLPGVMQFPPIPGCPIVGCLTETLCEMYLRCHIRQLARSYYNFAGTARMGLANDTAAVVDPQFRVIGFDNLRVVDASIETPSNGDMASIMVNIPNSRYCSSDAISLDNLALIETDTRLVSEPNKYERQNAVTLMIVPLMKFCAIIDNSPMTRMDESDK</sequence>
<gene>
    <name evidence="7" type="ORF">DERF_008141</name>
</gene>
<dbReference type="InterPro" id="IPR036188">
    <property type="entry name" value="FAD/NAD-bd_sf"/>
</dbReference>
<keyword evidence="3" id="KW-0285">Flavoprotein</keyword>
<comment type="cofactor">
    <cofactor evidence="1 5">
        <name>FAD</name>
        <dbReference type="ChEBI" id="CHEBI:57692"/>
    </cofactor>
</comment>
<dbReference type="Pfam" id="PF00732">
    <property type="entry name" value="GMC_oxred_N"/>
    <property type="match status" value="1"/>
</dbReference>
<feature type="binding site" evidence="5">
    <location>
        <position position="120"/>
    </location>
    <ligand>
        <name>FAD</name>
        <dbReference type="ChEBI" id="CHEBI:57692"/>
    </ligand>
</feature>
<feature type="domain" description="Glucose-methanol-choline oxidoreductase N-terminal" evidence="6">
    <location>
        <begin position="296"/>
        <end position="310"/>
    </location>
</feature>
<keyword evidence="4 5" id="KW-0274">FAD</keyword>
<evidence type="ECO:0000313" key="7">
    <source>
        <dbReference type="EMBL" id="KAH9517467.1"/>
    </source>
</evidence>
<protein>
    <recommendedName>
        <fullName evidence="6">Glucose-methanol-choline oxidoreductase N-terminal domain-containing protein</fullName>
    </recommendedName>
</protein>
<dbReference type="InterPro" id="IPR012132">
    <property type="entry name" value="GMC_OxRdtase"/>
</dbReference>
<reference evidence="7" key="1">
    <citation type="submission" date="2013-05" db="EMBL/GenBank/DDBJ databases">
        <authorList>
            <person name="Yim A.K.Y."/>
            <person name="Chan T.F."/>
            <person name="Ji K.M."/>
            <person name="Liu X.Y."/>
            <person name="Zhou J.W."/>
            <person name="Li R.Q."/>
            <person name="Yang K.Y."/>
            <person name="Li J."/>
            <person name="Li M."/>
            <person name="Law P.T.W."/>
            <person name="Wu Y.L."/>
            <person name="Cai Z.L."/>
            <person name="Qin H."/>
            <person name="Bao Y."/>
            <person name="Leung R.K.K."/>
            <person name="Ng P.K.S."/>
            <person name="Zou J."/>
            <person name="Zhong X.J."/>
            <person name="Ran P.X."/>
            <person name="Zhong N.S."/>
            <person name="Liu Z.G."/>
            <person name="Tsui S.K.W."/>
        </authorList>
    </citation>
    <scope>NUCLEOTIDE SEQUENCE</scope>
    <source>
        <strain evidence="7">Derf</strain>
        <tissue evidence="7">Whole organism</tissue>
    </source>
</reference>
<dbReference type="InterPro" id="IPR007867">
    <property type="entry name" value="GMC_OxRtase_C"/>
</dbReference>
<evidence type="ECO:0000256" key="1">
    <source>
        <dbReference type="ARBA" id="ARBA00001974"/>
    </source>
</evidence>
<name>A0A922L8V6_DERFA</name>
<comment type="similarity">
    <text evidence="2">Belongs to the GMC oxidoreductase family.</text>
</comment>
<dbReference type="GO" id="GO:0016614">
    <property type="term" value="F:oxidoreductase activity, acting on CH-OH group of donors"/>
    <property type="evidence" value="ECO:0007669"/>
    <property type="project" value="InterPro"/>
</dbReference>
<dbReference type="InterPro" id="IPR000172">
    <property type="entry name" value="GMC_OxRdtase_N"/>
</dbReference>
<dbReference type="Gene3D" id="3.50.50.60">
    <property type="entry name" value="FAD/NAD(P)-binding domain"/>
    <property type="match status" value="1"/>
</dbReference>
<dbReference type="PANTHER" id="PTHR11552:SF147">
    <property type="entry name" value="CHOLINE DEHYDROGENASE, MITOCHONDRIAL"/>
    <property type="match status" value="1"/>
</dbReference>